<reference evidence="1" key="1">
    <citation type="submission" date="2023-09" db="EMBL/GenBank/DDBJ databases">
        <title>Vallitalea sediminicola and Vallitalea maricola sp. nov., anaerobic bacteria isolated from marine sediment.</title>
        <authorList>
            <person name="Hirano S."/>
            <person name="Maeda A."/>
            <person name="Terahara T."/>
            <person name="Mori K."/>
            <person name="Hamada M."/>
            <person name="Matsumoto R."/>
            <person name="Kobayashi T."/>
        </authorList>
    </citation>
    <scope>NUCLEOTIDE SEQUENCE</scope>
    <source>
        <strain evidence="1">AN17-2</strain>
    </source>
</reference>
<evidence type="ECO:0000313" key="1">
    <source>
        <dbReference type="EMBL" id="GMQ62969.1"/>
    </source>
</evidence>
<proteinExistence type="predicted"/>
<dbReference type="Proteomes" id="UP001374599">
    <property type="component" value="Unassembled WGS sequence"/>
</dbReference>
<evidence type="ECO:0000313" key="2">
    <source>
        <dbReference type="Proteomes" id="UP001374599"/>
    </source>
</evidence>
<organism evidence="1 2">
    <name type="scientific">Vallitalea maricola</name>
    <dbReference type="NCBI Taxonomy" id="3074433"/>
    <lineage>
        <taxon>Bacteria</taxon>
        <taxon>Bacillati</taxon>
        <taxon>Bacillota</taxon>
        <taxon>Clostridia</taxon>
        <taxon>Lachnospirales</taxon>
        <taxon>Vallitaleaceae</taxon>
        <taxon>Vallitalea</taxon>
    </lineage>
</organism>
<accession>A0ACB5UK89</accession>
<name>A0ACB5UK89_9FIRM</name>
<dbReference type="EMBL" id="BTPU01000032">
    <property type="protein sequence ID" value="GMQ62969.1"/>
    <property type="molecule type" value="Genomic_DNA"/>
</dbReference>
<protein>
    <submittedName>
        <fullName evidence="1">Uncharacterized protein</fullName>
    </submittedName>
</protein>
<gene>
    <name evidence="1" type="ORF">AN2V17_22010</name>
</gene>
<keyword evidence="2" id="KW-1185">Reference proteome</keyword>
<sequence length="84" mass="9822">MSKCIVSEKDIKDKIKEYFARFRINEEIGENQDLYELGLVHSLFTMHLILFIEKEFSIELDDEDLDAIKTINDIAALVVNKMEV</sequence>
<comment type="caution">
    <text evidence="1">The sequence shown here is derived from an EMBL/GenBank/DDBJ whole genome shotgun (WGS) entry which is preliminary data.</text>
</comment>